<dbReference type="InterPro" id="IPR056798">
    <property type="entry name" value="ADH_Fe_C"/>
</dbReference>
<dbReference type="RefSeq" id="WP_109092858.1">
    <property type="nucleotide sequence ID" value="NZ_CAMELQ010000029.1"/>
</dbReference>
<feature type="domain" description="Fe-containing alcohol dehydrogenase-like C-terminal" evidence="5">
    <location>
        <begin position="185"/>
        <end position="382"/>
    </location>
</feature>
<keyword evidence="7" id="KW-1185">Reference proteome</keyword>
<evidence type="ECO:0000313" key="6">
    <source>
        <dbReference type="EMBL" id="PWF27358.1"/>
    </source>
</evidence>
<comment type="similarity">
    <text evidence="1">Belongs to the iron-containing alcohol dehydrogenase family.</text>
</comment>
<reference evidence="7" key="1">
    <citation type="submission" date="2018-05" db="EMBL/GenBank/DDBJ databases">
        <authorList>
            <person name="Li Y."/>
        </authorList>
    </citation>
    <scope>NUCLEOTIDE SEQUENCE [LARGE SCALE GENOMIC DNA]</scope>
    <source>
        <strain evidence="7">sk1b4</strain>
    </source>
</reference>
<dbReference type="FunFam" id="3.40.50.1970:FF:000003">
    <property type="entry name" value="Alcohol dehydrogenase, iron-containing"/>
    <property type="match status" value="1"/>
</dbReference>
<evidence type="ECO:0000256" key="3">
    <source>
        <dbReference type="ARBA" id="ARBA00023027"/>
    </source>
</evidence>
<dbReference type="SUPFAM" id="SSF56796">
    <property type="entry name" value="Dehydroquinate synthase-like"/>
    <property type="match status" value="1"/>
</dbReference>
<dbReference type="Pfam" id="PF25137">
    <property type="entry name" value="ADH_Fe_C"/>
    <property type="match status" value="1"/>
</dbReference>
<dbReference type="GO" id="GO:0004022">
    <property type="term" value="F:alcohol dehydrogenase (NAD+) activity"/>
    <property type="evidence" value="ECO:0007669"/>
    <property type="project" value="UniProtKB-ARBA"/>
</dbReference>
<name>A0A2V1K7B6_9ACTO</name>
<accession>A0A2V1K7B6</accession>
<organism evidence="6 7">
    <name type="scientific">Ancrocorticia populi</name>
    <dbReference type="NCBI Taxonomy" id="2175228"/>
    <lineage>
        <taxon>Bacteria</taxon>
        <taxon>Bacillati</taxon>
        <taxon>Actinomycetota</taxon>
        <taxon>Actinomycetes</taxon>
        <taxon>Actinomycetales</taxon>
        <taxon>Actinomycetaceae</taxon>
        <taxon>Ancrocorticia</taxon>
    </lineage>
</organism>
<keyword evidence="2" id="KW-0560">Oxidoreductase</keyword>
<dbReference type="EMBL" id="QETB01000001">
    <property type="protein sequence ID" value="PWF27358.1"/>
    <property type="molecule type" value="Genomic_DNA"/>
</dbReference>
<evidence type="ECO:0000256" key="2">
    <source>
        <dbReference type="ARBA" id="ARBA00023002"/>
    </source>
</evidence>
<dbReference type="PANTHER" id="PTHR11496:SF102">
    <property type="entry name" value="ALCOHOL DEHYDROGENASE 4"/>
    <property type="match status" value="1"/>
</dbReference>
<dbReference type="AlphaFoldDB" id="A0A2V1K7B6"/>
<dbReference type="Gene3D" id="3.40.50.1970">
    <property type="match status" value="1"/>
</dbReference>
<evidence type="ECO:0000259" key="5">
    <source>
        <dbReference type="Pfam" id="PF25137"/>
    </source>
</evidence>
<evidence type="ECO:0000256" key="1">
    <source>
        <dbReference type="ARBA" id="ARBA00007358"/>
    </source>
</evidence>
<dbReference type="Gene3D" id="1.20.1090.10">
    <property type="entry name" value="Dehydroquinate synthase-like - alpha domain"/>
    <property type="match status" value="1"/>
</dbReference>
<dbReference type="Proteomes" id="UP000245283">
    <property type="component" value="Unassembled WGS sequence"/>
</dbReference>
<dbReference type="InterPro" id="IPR001670">
    <property type="entry name" value="ADH_Fe/GldA"/>
</dbReference>
<dbReference type="Pfam" id="PF00465">
    <property type="entry name" value="Fe-ADH"/>
    <property type="match status" value="1"/>
</dbReference>
<dbReference type="GO" id="GO:0046872">
    <property type="term" value="F:metal ion binding"/>
    <property type="evidence" value="ECO:0007669"/>
    <property type="project" value="InterPro"/>
</dbReference>
<sequence>MSFNFATAGRIAFGDGTSEQLLEEVKAFGDRAFVITGNHTDADESPLATLKELPGLEIWRTTGEPSVEGVRAATAAAREANPDVIVALGGGSVIDTAKSVGILLRNDGDLMDYLEVVGRGQKLAARTVPVVALPTTSGTGAEVTANAPIYSPEHKLKASLRSPAMIPAVAIVDPNLTLSCPPAVTASSGLDALTQCIEPFTSGQANAFTDILSQEGLRRTATGLRAAYADGSNRAAREDMAFASLLGGLSLANAKLGAAHGIAAPVGGLTGAPHGNVCAAVLAQCCETNIKAMKERDPENPAIARYDTVGQLLTGNPEATAEDGTAWIRETVAMLGVGGLASLGLTEARLDAATKGAMNASSMKGNPIVLTYEEVHAILTASL</sequence>
<evidence type="ECO:0000259" key="4">
    <source>
        <dbReference type="Pfam" id="PF00465"/>
    </source>
</evidence>
<feature type="domain" description="Alcohol dehydrogenase iron-type/glycerol dehydrogenase GldA" evidence="4">
    <location>
        <begin position="10"/>
        <end position="174"/>
    </location>
</feature>
<dbReference type="InterPro" id="IPR039697">
    <property type="entry name" value="Alcohol_dehydrogenase_Fe"/>
</dbReference>
<dbReference type="CDD" id="cd08183">
    <property type="entry name" value="Fe-ADH-like"/>
    <property type="match status" value="1"/>
</dbReference>
<protein>
    <submittedName>
        <fullName evidence="6">Alcohol dehydrogenase</fullName>
    </submittedName>
</protein>
<dbReference type="PROSITE" id="PS00913">
    <property type="entry name" value="ADH_IRON_1"/>
    <property type="match status" value="1"/>
</dbReference>
<gene>
    <name evidence="6" type="ORF">DD236_02940</name>
</gene>
<keyword evidence="3" id="KW-0520">NAD</keyword>
<evidence type="ECO:0000313" key="7">
    <source>
        <dbReference type="Proteomes" id="UP000245283"/>
    </source>
</evidence>
<dbReference type="OrthoDB" id="323926at2"/>
<dbReference type="InterPro" id="IPR018211">
    <property type="entry name" value="ADH_Fe_CS"/>
</dbReference>
<dbReference type="PANTHER" id="PTHR11496">
    <property type="entry name" value="ALCOHOL DEHYDROGENASE"/>
    <property type="match status" value="1"/>
</dbReference>
<proteinExistence type="inferred from homology"/>
<comment type="caution">
    <text evidence="6">The sequence shown here is derived from an EMBL/GenBank/DDBJ whole genome shotgun (WGS) entry which is preliminary data.</text>
</comment>